<evidence type="ECO:0000256" key="1">
    <source>
        <dbReference type="ARBA" id="ARBA00023013"/>
    </source>
</evidence>
<reference evidence="4" key="1">
    <citation type="journal article" date="2021" name="Front. Plant Sci.">
        <title>Chromosome-Scale Genome Assembly for Chinese Sour Jujube and Insights Into Its Genome Evolution and Domestication Signature.</title>
        <authorList>
            <person name="Shen L.-Y."/>
            <person name="Luo H."/>
            <person name="Wang X.-L."/>
            <person name="Wang X.-M."/>
            <person name="Qiu X.-J."/>
            <person name="Liu H."/>
            <person name="Zhou S.-S."/>
            <person name="Jia K.-H."/>
            <person name="Nie S."/>
            <person name="Bao Y.-T."/>
            <person name="Zhang R.-G."/>
            <person name="Yun Q.-Z."/>
            <person name="Chai Y.-H."/>
            <person name="Lu J.-Y."/>
            <person name="Li Y."/>
            <person name="Zhao S.-W."/>
            <person name="Mao J.-F."/>
            <person name="Jia S.-G."/>
            <person name="Mao Y.-M."/>
        </authorList>
    </citation>
    <scope>NUCLEOTIDE SEQUENCE</scope>
    <source>
        <strain evidence="4">AT0</strain>
        <tissue evidence="4">Leaf</tissue>
    </source>
</reference>
<feature type="compositionally biased region" description="Polar residues" evidence="3">
    <location>
        <begin position="21"/>
        <end position="30"/>
    </location>
</feature>
<evidence type="ECO:0000256" key="2">
    <source>
        <dbReference type="ARBA" id="ARBA00023306"/>
    </source>
</evidence>
<keyword evidence="2" id="KW-0131">Cell cycle</keyword>
<dbReference type="GO" id="GO:0005634">
    <property type="term" value="C:nucleus"/>
    <property type="evidence" value="ECO:0007669"/>
    <property type="project" value="TreeGrafter"/>
</dbReference>
<keyword evidence="1" id="KW-0649">Protein kinase inhibitor</keyword>
<organism evidence="4 5">
    <name type="scientific">Ziziphus jujuba var. spinosa</name>
    <dbReference type="NCBI Taxonomy" id="714518"/>
    <lineage>
        <taxon>Eukaryota</taxon>
        <taxon>Viridiplantae</taxon>
        <taxon>Streptophyta</taxon>
        <taxon>Embryophyta</taxon>
        <taxon>Tracheophyta</taxon>
        <taxon>Spermatophyta</taxon>
        <taxon>Magnoliopsida</taxon>
        <taxon>eudicotyledons</taxon>
        <taxon>Gunneridae</taxon>
        <taxon>Pentapetalae</taxon>
        <taxon>rosids</taxon>
        <taxon>fabids</taxon>
        <taxon>Rosales</taxon>
        <taxon>Rhamnaceae</taxon>
        <taxon>Paliureae</taxon>
        <taxon>Ziziphus</taxon>
    </lineage>
</organism>
<comment type="caution">
    <text evidence="4">The sequence shown here is derived from an EMBL/GenBank/DDBJ whole genome shotgun (WGS) entry which is preliminary data.</text>
</comment>
<gene>
    <name evidence="4" type="ORF">FEM48_Zijuj12G0093600</name>
</gene>
<dbReference type="PANTHER" id="PTHR33142">
    <property type="entry name" value="CYCLIN-DEPENDENT PROTEIN KINASE INHIBITOR SMR13"/>
    <property type="match status" value="1"/>
</dbReference>
<dbReference type="AlphaFoldDB" id="A0A978UCH2"/>
<dbReference type="EMBL" id="JAEACU010000012">
    <property type="protein sequence ID" value="KAH7512465.1"/>
    <property type="molecule type" value="Genomic_DNA"/>
</dbReference>
<sequence>MAPVVVPEKKETSMEIVGDGTASSSTASHSMENDKAAAADSCSTPKARRFRIPELLSCPPAPKKRRVAPKCSSSRSPIAFFAPPDLEIFFLFALRNTPASLT</sequence>
<dbReference type="GO" id="GO:0004860">
    <property type="term" value="F:protein kinase inhibitor activity"/>
    <property type="evidence" value="ECO:0007669"/>
    <property type="project" value="UniProtKB-KW"/>
</dbReference>
<name>A0A978UCH2_ZIZJJ</name>
<evidence type="ECO:0000256" key="3">
    <source>
        <dbReference type="SAM" id="MobiDB-lite"/>
    </source>
</evidence>
<evidence type="ECO:0000313" key="5">
    <source>
        <dbReference type="Proteomes" id="UP000813462"/>
    </source>
</evidence>
<accession>A0A978UCH2</accession>
<protein>
    <submittedName>
        <fullName evidence="4">Uncharacterized protein</fullName>
    </submittedName>
</protein>
<dbReference type="GO" id="GO:0032875">
    <property type="term" value="P:regulation of DNA endoreduplication"/>
    <property type="evidence" value="ECO:0007669"/>
    <property type="project" value="InterPro"/>
</dbReference>
<dbReference type="PANTHER" id="PTHR33142:SF8">
    <property type="entry name" value="CYCLIN-DEPENDENT PROTEIN KINASE INHIBITOR SMR9"/>
    <property type="match status" value="1"/>
</dbReference>
<evidence type="ECO:0000313" key="4">
    <source>
        <dbReference type="EMBL" id="KAH7512465.1"/>
    </source>
</evidence>
<dbReference type="InterPro" id="IPR040389">
    <property type="entry name" value="SMR"/>
</dbReference>
<proteinExistence type="predicted"/>
<dbReference type="Proteomes" id="UP000813462">
    <property type="component" value="Unassembled WGS sequence"/>
</dbReference>
<feature type="region of interest" description="Disordered" evidence="3">
    <location>
        <begin position="1"/>
        <end position="44"/>
    </location>
</feature>